<dbReference type="EMBL" id="VTFY01000008">
    <property type="protein sequence ID" value="MRX82894.1"/>
    <property type="molecule type" value="Genomic_DNA"/>
</dbReference>
<evidence type="ECO:0000259" key="1">
    <source>
        <dbReference type="PROSITE" id="PS50943"/>
    </source>
</evidence>
<dbReference type="AlphaFoldDB" id="A0A6N7RNZ5"/>
<dbReference type="Pfam" id="PF01381">
    <property type="entry name" value="HTH_3"/>
    <property type="match status" value="1"/>
</dbReference>
<evidence type="ECO:0000313" key="3">
    <source>
        <dbReference type="Proteomes" id="UP000438093"/>
    </source>
</evidence>
<gene>
    <name evidence="2" type="ORF">GJG86_10360</name>
</gene>
<dbReference type="Gene3D" id="1.10.260.40">
    <property type="entry name" value="lambda repressor-like DNA-binding domains"/>
    <property type="match status" value="1"/>
</dbReference>
<protein>
    <submittedName>
        <fullName evidence="2">Helix-turn-helix domain-containing protein</fullName>
    </submittedName>
</protein>
<feature type="domain" description="HTH cro/C1-type" evidence="1">
    <location>
        <begin position="40"/>
        <end position="80"/>
    </location>
</feature>
<name>A0A6N7RNZ5_9ACTN</name>
<dbReference type="PROSITE" id="PS50943">
    <property type="entry name" value="HTH_CROC1"/>
    <property type="match status" value="1"/>
</dbReference>
<reference evidence="3" key="1">
    <citation type="submission" date="2019-08" db="EMBL/GenBank/DDBJ databases">
        <title>Arthrobacter sp. nov., isolated from plateau pika and Tibetan wild ass.</title>
        <authorList>
            <person name="Ge Y."/>
        </authorList>
    </citation>
    <scope>NUCLEOTIDE SEQUENCE [LARGE SCALE GENOMIC DNA]</scope>
    <source>
        <strain evidence="3">HF-4214</strain>
    </source>
</reference>
<dbReference type="Proteomes" id="UP000438093">
    <property type="component" value="Unassembled WGS sequence"/>
</dbReference>
<proteinExistence type="predicted"/>
<dbReference type="InterPro" id="IPR010982">
    <property type="entry name" value="Lambda_DNA-bd_dom_sf"/>
</dbReference>
<keyword evidence="3" id="KW-1185">Reference proteome</keyword>
<evidence type="ECO:0000313" key="2">
    <source>
        <dbReference type="EMBL" id="MRX82894.1"/>
    </source>
</evidence>
<dbReference type="SUPFAM" id="SSF47413">
    <property type="entry name" value="lambda repressor-like DNA-binding domains"/>
    <property type="match status" value="1"/>
</dbReference>
<dbReference type="GO" id="GO:0003677">
    <property type="term" value="F:DNA binding"/>
    <property type="evidence" value="ECO:0007669"/>
    <property type="project" value="InterPro"/>
</dbReference>
<accession>A0A6N7RNZ5</accession>
<organism evidence="2 3">
    <name type="scientific">Eggerthella guodeyinii</name>
    <dbReference type="NCBI Taxonomy" id="2690837"/>
    <lineage>
        <taxon>Bacteria</taxon>
        <taxon>Bacillati</taxon>
        <taxon>Actinomycetota</taxon>
        <taxon>Coriobacteriia</taxon>
        <taxon>Eggerthellales</taxon>
        <taxon>Eggerthellaceae</taxon>
        <taxon>Eggerthella</taxon>
    </lineage>
</organism>
<comment type="caution">
    <text evidence="2">The sequence shown here is derived from an EMBL/GenBank/DDBJ whole genome shotgun (WGS) entry which is preliminary data.</text>
</comment>
<sequence length="127" mass="14473">MNIRHVPCMICSFADRRKDIMDLQLMRLRKLAGYKSRDVFADKIGVNRHTYKSWETGTTKMTLEQAYNCAVALNCTIDEIAGLVHAPASEDPHRAALERYYDAMDDEGHAVLAESARLMSRNRDARP</sequence>
<dbReference type="InterPro" id="IPR001387">
    <property type="entry name" value="Cro/C1-type_HTH"/>
</dbReference>
<dbReference type="SMART" id="SM00530">
    <property type="entry name" value="HTH_XRE"/>
    <property type="match status" value="1"/>
</dbReference>
<dbReference type="CDD" id="cd00093">
    <property type="entry name" value="HTH_XRE"/>
    <property type="match status" value="1"/>
</dbReference>